<protein>
    <recommendedName>
        <fullName evidence="4">PNPLA domain-containing protein</fullName>
    </recommendedName>
</protein>
<dbReference type="GO" id="GO:0016787">
    <property type="term" value="F:hydrolase activity"/>
    <property type="evidence" value="ECO:0007669"/>
    <property type="project" value="UniProtKB-UniRule"/>
</dbReference>
<dbReference type="EMBL" id="VUKA01000002">
    <property type="protein sequence ID" value="KAA2213651.1"/>
    <property type="molecule type" value="Genomic_DNA"/>
</dbReference>
<dbReference type="GO" id="GO:0016042">
    <property type="term" value="P:lipid catabolic process"/>
    <property type="evidence" value="ECO:0007669"/>
    <property type="project" value="UniProtKB-UniRule"/>
</dbReference>
<feature type="transmembrane region" description="Helical" evidence="3">
    <location>
        <begin position="134"/>
        <end position="153"/>
    </location>
</feature>
<keyword evidence="2" id="KW-0442">Lipid degradation</keyword>
<feature type="transmembrane region" description="Helical" evidence="3">
    <location>
        <begin position="235"/>
        <end position="260"/>
    </location>
</feature>
<evidence type="ECO:0000313" key="6">
    <source>
        <dbReference type="Proteomes" id="UP000322110"/>
    </source>
</evidence>
<evidence type="ECO:0000256" key="3">
    <source>
        <dbReference type="SAM" id="Phobius"/>
    </source>
</evidence>
<dbReference type="Proteomes" id="UP000322110">
    <property type="component" value="Unassembled WGS sequence"/>
</dbReference>
<feature type="transmembrane region" description="Helical" evidence="3">
    <location>
        <begin position="297"/>
        <end position="316"/>
    </location>
</feature>
<dbReference type="InterPro" id="IPR002641">
    <property type="entry name" value="PNPLA_dom"/>
</dbReference>
<evidence type="ECO:0000259" key="4">
    <source>
        <dbReference type="PROSITE" id="PS51635"/>
    </source>
</evidence>
<dbReference type="OrthoDB" id="7374517at2"/>
<feature type="transmembrane region" description="Helical" evidence="3">
    <location>
        <begin position="80"/>
        <end position="102"/>
    </location>
</feature>
<comment type="caution">
    <text evidence="2">Lacks conserved residue(s) required for the propagation of feature annotation.</text>
</comment>
<accession>A0A5B2TGN1</accession>
<dbReference type="InterPro" id="IPR016035">
    <property type="entry name" value="Acyl_Trfase/lysoPLipase"/>
</dbReference>
<keyword evidence="3" id="KW-0812">Transmembrane</keyword>
<organism evidence="5 6">
    <name type="scientific">Teichococcus oryzae</name>
    <dbReference type="NCBI Taxonomy" id="1608942"/>
    <lineage>
        <taxon>Bacteria</taxon>
        <taxon>Pseudomonadati</taxon>
        <taxon>Pseudomonadota</taxon>
        <taxon>Alphaproteobacteria</taxon>
        <taxon>Acetobacterales</taxon>
        <taxon>Roseomonadaceae</taxon>
        <taxon>Roseomonas</taxon>
    </lineage>
</organism>
<evidence type="ECO:0000256" key="1">
    <source>
        <dbReference type="ARBA" id="ARBA00023098"/>
    </source>
</evidence>
<proteinExistence type="predicted"/>
<name>A0A5B2TGN1_9PROT</name>
<evidence type="ECO:0000313" key="5">
    <source>
        <dbReference type="EMBL" id="KAA2213651.1"/>
    </source>
</evidence>
<feature type="transmembrane region" description="Helical" evidence="3">
    <location>
        <begin position="165"/>
        <end position="184"/>
    </location>
</feature>
<sequence>MAARWVAVAILAMAGLGFWSGRQDWGWAGVSLGLGGLLIAWPGMRLAIWHARVPFAFTVTGVAALTVPEQVRHMIAGTEGAVQFILLAAAVFLLGVVCWFWGRWSLNLARDAALLPPGPATGRRRPGHEPSRSWAWLPRLLALAPAIAALIAILSSRDLMRDGQLLVLAALVLGVAVALFALAWRRRRHAGQVLKPSLWNRVMLHDELWPWTGGRPSGWRGWARLAWASAPLTPWAPAVLALLTLAVSVLVWTGAGPMLWWSQTVGPLPNALAGMSGLMTLLAPAAGLMAAQRWPALLLLGLWVAGSAAANINTAIRVSGEMARPPQRPSLAEAAREWLESCAEPATGNRVRVVLAGASGGASRAALWSAAVLRELEQQGVDPARHLFAVSGVSGGALGAAGYVASLAEAGIGCGTPAEGGAAKPAPARFDRLHQALGADFLSPTLAGLFSGDAMWRILGPVSAALTSAGIVPLERTQWLERSWEGALGEQGIPMNRGLAASTFGAEHPSRPRLPLLFTTGTRIEDGRLVLTAPVADPLRDEAGQPRDCGRHATGCAAIPGAVDAMRALGSDLPFTVAVSNSARFPYVTAPGLLRGPDAGAPDQGQVVDGGYADNLGTGALAAAIRALDAAHRDLRVTAGHRLQGTTLHVFVVQAWSDPGRVLRNADGTSRVLVPRCGVAVPAPTLVEPPSPLDFLLSPFGALVKVRGEASVSGAAFLREGFCGQQEGRDYFAFTLGPDAGGRSAPLNWVLPEAARGSILEAGLAGFPCSGNQTERARFLAAWNGQEAPEPRPPEPGCATPP</sequence>
<keyword evidence="3" id="KW-0472">Membrane</keyword>
<evidence type="ECO:0000256" key="2">
    <source>
        <dbReference type="PROSITE-ProRule" id="PRU01161"/>
    </source>
</evidence>
<keyword evidence="2" id="KW-0378">Hydrolase</keyword>
<keyword evidence="3" id="KW-1133">Transmembrane helix</keyword>
<dbReference type="SUPFAM" id="SSF52151">
    <property type="entry name" value="FabD/lysophospholipase-like"/>
    <property type="match status" value="1"/>
</dbReference>
<feature type="domain" description="PNPLA" evidence="4">
    <location>
        <begin position="357"/>
        <end position="622"/>
    </location>
</feature>
<feature type="active site" description="Proton acceptor" evidence="2">
    <location>
        <position position="609"/>
    </location>
</feature>
<reference evidence="5 6" key="1">
    <citation type="journal article" date="2015" name="Int. J. Syst. Evol. Microbiol.">
        <title>Roseomonas oryzae sp. nov., isolated from paddy rhizosphere soil.</title>
        <authorList>
            <person name="Ramaprasad E.V."/>
            <person name="Sasikala Ch."/>
            <person name="Ramana Ch.V."/>
        </authorList>
    </citation>
    <scope>NUCLEOTIDE SEQUENCE [LARGE SCALE GENOMIC DNA]</scope>
    <source>
        <strain evidence="5 6">KCTC 42542</strain>
    </source>
</reference>
<gene>
    <name evidence="5" type="ORF">F0Q34_06140</name>
</gene>
<comment type="caution">
    <text evidence="5">The sequence shown here is derived from an EMBL/GenBank/DDBJ whole genome shotgun (WGS) entry which is preliminary data.</text>
</comment>
<feature type="short sequence motif" description="GXSXG" evidence="2">
    <location>
        <begin position="392"/>
        <end position="396"/>
    </location>
</feature>
<feature type="short sequence motif" description="DGA/G" evidence="2">
    <location>
        <begin position="609"/>
        <end position="611"/>
    </location>
</feature>
<keyword evidence="6" id="KW-1185">Reference proteome</keyword>
<feature type="active site" description="Nucleophile" evidence="2">
    <location>
        <position position="394"/>
    </location>
</feature>
<dbReference type="RefSeq" id="WP_149811308.1">
    <property type="nucleotide sequence ID" value="NZ_VUKA01000002.1"/>
</dbReference>
<dbReference type="PROSITE" id="PS51635">
    <property type="entry name" value="PNPLA"/>
    <property type="match status" value="1"/>
</dbReference>
<keyword evidence="1 2" id="KW-0443">Lipid metabolism</keyword>
<feature type="transmembrane region" description="Helical" evidence="3">
    <location>
        <begin position="272"/>
        <end position="291"/>
    </location>
</feature>
<dbReference type="AlphaFoldDB" id="A0A5B2TGN1"/>